<evidence type="ECO:0000256" key="1">
    <source>
        <dbReference type="SAM" id="MobiDB-lite"/>
    </source>
</evidence>
<evidence type="ECO:0000313" key="3">
    <source>
        <dbReference type="Proteomes" id="UP000297245"/>
    </source>
</evidence>
<gene>
    <name evidence="2" type="ORF">K435DRAFT_866933</name>
</gene>
<organism evidence="2 3">
    <name type="scientific">Dendrothele bispora (strain CBS 962.96)</name>
    <dbReference type="NCBI Taxonomy" id="1314807"/>
    <lineage>
        <taxon>Eukaryota</taxon>
        <taxon>Fungi</taxon>
        <taxon>Dikarya</taxon>
        <taxon>Basidiomycota</taxon>
        <taxon>Agaricomycotina</taxon>
        <taxon>Agaricomycetes</taxon>
        <taxon>Agaricomycetidae</taxon>
        <taxon>Agaricales</taxon>
        <taxon>Agaricales incertae sedis</taxon>
        <taxon>Dendrothele</taxon>
    </lineage>
</organism>
<dbReference type="EMBL" id="ML179435">
    <property type="protein sequence ID" value="THU87792.1"/>
    <property type="molecule type" value="Genomic_DNA"/>
</dbReference>
<accession>A0A4S8LFL3</accession>
<reference evidence="2 3" key="1">
    <citation type="journal article" date="2019" name="Nat. Ecol. Evol.">
        <title>Megaphylogeny resolves global patterns of mushroom evolution.</title>
        <authorList>
            <person name="Varga T."/>
            <person name="Krizsan K."/>
            <person name="Foldi C."/>
            <person name="Dima B."/>
            <person name="Sanchez-Garcia M."/>
            <person name="Sanchez-Ramirez S."/>
            <person name="Szollosi G.J."/>
            <person name="Szarkandi J.G."/>
            <person name="Papp V."/>
            <person name="Albert L."/>
            <person name="Andreopoulos W."/>
            <person name="Angelini C."/>
            <person name="Antonin V."/>
            <person name="Barry K.W."/>
            <person name="Bougher N.L."/>
            <person name="Buchanan P."/>
            <person name="Buyck B."/>
            <person name="Bense V."/>
            <person name="Catcheside P."/>
            <person name="Chovatia M."/>
            <person name="Cooper J."/>
            <person name="Damon W."/>
            <person name="Desjardin D."/>
            <person name="Finy P."/>
            <person name="Geml J."/>
            <person name="Haridas S."/>
            <person name="Hughes K."/>
            <person name="Justo A."/>
            <person name="Karasinski D."/>
            <person name="Kautmanova I."/>
            <person name="Kiss B."/>
            <person name="Kocsube S."/>
            <person name="Kotiranta H."/>
            <person name="LaButti K.M."/>
            <person name="Lechner B.E."/>
            <person name="Liimatainen K."/>
            <person name="Lipzen A."/>
            <person name="Lukacs Z."/>
            <person name="Mihaltcheva S."/>
            <person name="Morgado L.N."/>
            <person name="Niskanen T."/>
            <person name="Noordeloos M.E."/>
            <person name="Ohm R.A."/>
            <person name="Ortiz-Santana B."/>
            <person name="Ovrebo C."/>
            <person name="Racz N."/>
            <person name="Riley R."/>
            <person name="Savchenko A."/>
            <person name="Shiryaev A."/>
            <person name="Soop K."/>
            <person name="Spirin V."/>
            <person name="Szebenyi C."/>
            <person name="Tomsovsky M."/>
            <person name="Tulloss R.E."/>
            <person name="Uehling J."/>
            <person name="Grigoriev I.V."/>
            <person name="Vagvolgyi C."/>
            <person name="Papp T."/>
            <person name="Martin F.M."/>
            <person name="Miettinen O."/>
            <person name="Hibbett D.S."/>
            <person name="Nagy L.G."/>
        </authorList>
    </citation>
    <scope>NUCLEOTIDE SEQUENCE [LARGE SCALE GENOMIC DNA]</scope>
    <source>
        <strain evidence="2 3">CBS 962.96</strain>
    </source>
</reference>
<protein>
    <submittedName>
        <fullName evidence="2">Uncharacterized protein</fullName>
    </submittedName>
</protein>
<feature type="compositionally biased region" description="Polar residues" evidence="1">
    <location>
        <begin position="25"/>
        <end position="39"/>
    </location>
</feature>
<sequence length="194" mass="22422">MPCEARPRHRAHSSTPYYRPHNVSFPKSANSSEHQTPLVTSQQLDECSRAIVAARRSLLSRRRPVSGKPCRIDDLEFQLIYASIESKDYPNIFTPCQPDYLAKYEILTAMYPAVYGLRRCKRTGFDHLISITFSGTLDIKCPHCNVAGLCNAIPAEYQHEFDGHFARWKKAWEEDRPRREALAEMYRMVDEDLI</sequence>
<keyword evidence="3" id="KW-1185">Reference proteome</keyword>
<proteinExistence type="predicted"/>
<dbReference type="Proteomes" id="UP000297245">
    <property type="component" value="Unassembled WGS sequence"/>
</dbReference>
<feature type="region of interest" description="Disordered" evidence="1">
    <location>
        <begin position="1"/>
        <end position="39"/>
    </location>
</feature>
<dbReference type="AlphaFoldDB" id="A0A4S8LFL3"/>
<name>A0A4S8LFL3_DENBC</name>
<evidence type="ECO:0000313" key="2">
    <source>
        <dbReference type="EMBL" id="THU87792.1"/>
    </source>
</evidence>